<dbReference type="AlphaFoldDB" id="A0A3R6JCU6"/>
<dbReference type="EMBL" id="WKLT01000001">
    <property type="protein sequence ID" value="MRY56515.1"/>
    <property type="molecule type" value="Genomic_DNA"/>
</dbReference>
<dbReference type="InterPro" id="IPR036514">
    <property type="entry name" value="SGNH_hydro_sf"/>
</dbReference>
<organism evidence="1 2">
    <name type="scientific">Parabacteroides distasonis</name>
    <dbReference type="NCBI Taxonomy" id="823"/>
    <lineage>
        <taxon>Bacteria</taxon>
        <taxon>Pseudomonadati</taxon>
        <taxon>Bacteroidota</taxon>
        <taxon>Bacteroidia</taxon>
        <taxon>Bacteroidales</taxon>
        <taxon>Tannerellaceae</taxon>
        <taxon>Parabacteroides</taxon>
    </lineage>
</organism>
<name>A0A3R6JCU6_PARDI</name>
<dbReference type="GO" id="GO:0016788">
    <property type="term" value="F:hydrolase activity, acting on ester bonds"/>
    <property type="evidence" value="ECO:0007669"/>
    <property type="project" value="UniProtKB-ARBA"/>
</dbReference>
<proteinExistence type="predicted"/>
<accession>A0A3R6JCU6</accession>
<dbReference type="SUPFAM" id="SSF52266">
    <property type="entry name" value="SGNH hydrolase"/>
    <property type="match status" value="1"/>
</dbReference>
<reference evidence="1 2" key="1">
    <citation type="journal article" date="2019" name="Nat. Med.">
        <title>A library of human gut bacterial isolates paired with longitudinal multiomics data enables mechanistic microbiome research.</title>
        <authorList>
            <person name="Poyet M."/>
            <person name="Groussin M."/>
            <person name="Gibbons S.M."/>
            <person name="Avila-Pacheco J."/>
            <person name="Jiang X."/>
            <person name="Kearney S.M."/>
            <person name="Perrotta A.R."/>
            <person name="Berdy B."/>
            <person name="Zhao S."/>
            <person name="Lieberman T.D."/>
            <person name="Swanson P.K."/>
            <person name="Smith M."/>
            <person name="Roesemann S."/>
            <person name="Alexander J.E."/>
            <person name="Rich S.A."/>
            <person name="Livny J."/>
            <person name="Vlamakis H."/>
            <person name="Clish C."/>
            <person name="Bullock K."/>
            <person name="Deik A."/>
            <person name="Scott J."/>
            <person name="Pierce K.A."/>
            <person name="Xavier R.J."/>
            <person name="Alm E.J."/>
        </authorList>
    </citation>
    <scope>NUCLEOTIDE SEQUENCE [LARGE SCALE GENOMIC DNA]</scope>
    <source>
        <strain evidence="1 2">BIOML-A41</strain>
    </source>
</reference>
<sequence>MKPTHKQIKSMIRFLLFLGILLFLFNQITPYLYRLLPNDYVRTRLIWSTLNNPEERPDLVILGNSRGMSGVNGYKLEAELRGNPCVYNLTSTGQRLSESALYYSYLPSSVQVVVQCVDLDQLRGPIELDDPNRVALHMYGYKMDGFTRELLPALEKPLSEPNLYYNYVARNCLFSGLTTYLRNKLDDDVIPGIITSDLRYPNSTMSDRNESVYKRKVEEQNEENKFEAYQITPEWKRLIERSSVYFRDRGIIYCLVVMPYNPDITAFTVAEKQRALRMFTQMFDSILIVDCMDLLDTSDFYDAIHPNRKGAEKITDQIIRSLRSSRLSF</sequence>
<comment type="caution">
    <text evidence="1">The sequence shown here is derived from an EMBL/GenBank/DDBJ whole genome shotgun (WGS) entry which is preliminary data.</text>
</comment>
<evidence type="ECO:0000313" key="2">
    <source>
        <dbReference type="Proteomes" id="UP000463337"/>
    </source>
</evidence>
<gene>
    <name evidence="1" type="ORF">GKD59_00995</name>
</gene>
<protein>
    <recommendedName>
        <fullName evidence="3">SGNH/GDSL hydrolase family protein</fullName>
    </recommendedName>
</protein>
<evidence type="ECO:0008006" key="3">
    <source>
        <dbReference type="Google" id="ProtNLM"/>
    </source>
</evidence>
<dbReference type="Gene3D" id="3.40.50.1110">
    <property type="entry name" value="SGNH hydrolase"/>
    <property type="match status" value="1"/>
</dbReference>
<evidence type="ECO:0000313" key="1">
    <source>
        <dbReference type="EMBL" id="MRY56515.1"/>
    </source>
</evidence>
<dbReference type="Proteomes" id="UP000463337">
    <property type="component" value="Unassembled WGS sequence"/>
</dbReference>